<sequence length="487" mass="53505">MAQTKKKDFYSIHLVIGIGIMLLFRYLPFQLPCITPIGMEILGIFIGTLYLWTTSDPIISSILSIFLVGLSGYSTMNEVLTATFGNPILVQVLFLLTAINCLIENNLTEYCGRFFLTRKICLGRPWVLAFFIMLGSMLMGAFMGGFTPIFLFCPILYDIFETVGLKKHDKFPTIMLILVTVATLLGFPIPPFMGNGLALISNYASVTGNMGTVIEINNAGYLLTGLIHATVCIVVLVLFCKFVLRPDTSKLKELKMETLNKNPLPPMSLRQKFIAISFTVFILILLIPSVLPTHPVGRFVKANTYGIAAFYVFLLCAIRISKKPLMDFSSTMKRFSWSTYFLIASAILLGNALTNESTGVSAFLNTVLMPVLQNVPASAFAVIIMILTVILTNVCNSFVIGLLMQPVIATFCMATGMNSAPVVSMMILFVLSSAAITPAASPFAALLFGNKDWLKSGEIYKYTTIFVVIELAIVLLISMPVANLLIH</sequence>
<keyword evidence="4 6" id="KW-1133">Transmembrane helix</keyword>
<keyword evidence="3 6" id="KW-0812">Transmembrane</keyword>
<evidence type="ECO:0000256" key="3">
    <source>
        <dbReference type="ARBA" id="ARBA00022692"/>
    </source>
</evidence>
<dbReference type="Proteomes" id="UP000095651">
    <property type="component" value="Unassembled WGS sequence"/>
</dbReference>
<proteinExistence type="predicted"/>
<feature type="transmembrane region" description="Helical" evidence="6">
    <location>
        <begin position="88"/>
        <end position="107"/>
    </location>
</feature>
<dbReference type="EMBL" id="CYZE01000035">
    <property type="protein sequence ID" value="CUP46896.1"/>
    <property type="molecule type" value="Genomic_DNA"/>
</dbReference>
<evidence type="ECO:0000313" key="10">
    <source>
        <dbReference type="Proteomes" id="UP000095651"/>
    </source>
</evidence>
<feature type="transmembrane region" description="Helical" evidence="6">
    <location>
        <begin position="334"/>
        <end position="353"/>
    </location>
</feature>
<dbReference type="InterPro" id="IPR004680">
    <property type="entry name" value="Cit_transptr-like_dom"/>
</dbReference>
<evidence type="ECO:0000256" key="5">
    <source>
        <dbReference type="ARBA" id="ARBA00023136"/>
    </source>
</evidence>
<feature type="transmembrane region" description="Helical" evidence="6">
    <location>
        <begin position="59"/>
        <end position="76"/>
    </location>
</feature>
<dbReference type="GO" id="GO:0055085">
    <property type="term" value="P:transmembrane transport"/>
    <property type="evidence" value="ECO:0007669"/>
    <property type="project" value="InterPro"/>
</dbReference>
<evidence type="ECO:0000256" key="2">
    <source>
        <dbReference type="ARBA" id="ARBA00022448"/>
    </source>
</evidence>
<feature type="transmembrane region" description="Helical" evidence="6">
    <location>
        <begin position="398"/>
        <end position="417"/>
    </location>
</feature>
<evidence type="ECO:0000313" key="11">
    <source>
        <dbReference type="Proteomes" id="UP000261257"/>
    </source>
</evidence>
<evidence type="ECO:0000313" key="8">
    <source>
        <dbReference type="EMBL" id="CUP46896.1"/>
    </source>
</evidence>
<dbReference type="AlphaFoldDB" id="A0A174NGW2"/>
<dbReference type="GO" id="GO:0016020">
    <property type="term" value="C:membrane"/>
    <property type="evidence" value="ECO:0007669"/>
    <property type="project" value="UniProtKB-SubCell"/>
</dbReference>
<comment type="subcellular location">
    <subcellularLocation>
        <location evidence="1">Membrane</location>
        <topology evidence="1">Multi-pass membrane protein</topology>
    </subcellularLocation>
</comment>
<feature type="transmembrane region" description="Helical" evidence="6">
    <location>
        <begin position="127"/>
        <end position="151"/>
    </location>
</feature>
<feature type="transmembrane region" description="Helical" evidence="6">
    <location>
        <begin position="273"/>
        <end position="291"/>
    </location>
</feature>
<gene>
    <name evidence="8" type="primary">CitT_5</name>
    <name evidence="9" type="ORF">DXC39_09805</name>
    <name evidence="8" type="ORF">ERS852407_06030</name>
</gene>
<feature type="transmembrane region" description="Helical" evidence="6">
    <location>
        <begin position="303"/>
        <end position="322"/>
    </location>
</feature>
<evidence type="ECO:0000256" key="6">
    <source>
        <dbReference type="SAM" id="Phobius"/>
    </source>
</evidence>
<feature type="transmembrane region" description="Helical" evidence="6">
    <location>
        <begin position="460"/>
        <end position="486"/>
    </location>
</feature>
<evidence type="ECO:0000256" key="1">
    <source>
        <dbReference type="ARBA" id="ARBA00004141"/>
    </source>
</evidence>
<accession>A0A174NGW2</accession>
<feature type="domain" description="Citrate transporter-like" evidence="7">
    <location>
        <begin position="51"/>
        <end position="426"/>
    </location>
</feature>
<organism evidence="8 10">
    <name type="scientific">Hungatella hathewayi</name>
    <dbReference type="NCBI Taxonomy" id="154046"/>
    <lineage>
        <taxon>Bacteria</taxon>
        <taxon>Bacillati</taxon>
        <taxon>Bacillota</taxon>
        <taxon>Clostridia</taxon>
        <taxon>Lachnospirales</taxon>
        <taxon>Lachnospiraceae</taxon>
        <taxon>Hungatella</taxon>
    </lineage>
</organism>
<evidence type="ECO:0000256" key="4">
    <source>
        <dbReference type="ARBA" id="ARBA00022989"/>
    </source>
</evidence>
<keyword evidence="5 6" id="KW-0472">Membrane</keyword>
<feature type="transmembrane region" description="Helical" evidence="6">
    <location>
        <begin position="171"/>
        <end position="189"/>
    </location>
</feature>
<feature type="transmembrane region" description="Helical" evidence="6">
    <location>
        <begin position="423"/>
        <end position="448"/>
    </location>
</feature>
<protein>
    <submittedName>
        <fullName evidence="9">Citrate transporter</fullName>
    </submittedName>
    <submittedName>
        <fullName evidence="8">Di-and tricarboxylate transporter</fullName>
    </submittedName>
</protein>
<feature type="transmembrane region" description="Helical" evidence="6">
    <location>
        <begin position="373"/>
        <end position="391"/>
    </location>
</feature>
<dbReference type="Pfam" id="PF03600">
    <property type="entry name" value="CitMHS"/>
    <property type="match status" value="1"/>
</dbReference>
<feature type="transmembrane region" description="Helical" evidence="6">
    <location>
        <begin position="34"/>
        <end position="52"/>
    </location>
</feature>
<evidence type="ECO:0000313" key="9">
    <source>
        <dbReference type="EMBL" id="RGM06432.1"/>
    </source>
</evidence>
<reference evidence="9 11" key="2">
    <citation type="submission" date="2018-08" db="EMBL/GenBank/DDBJ databases">
        <title>A genome reference for cultivated species of the human gut microbiota.</title>
        <authorList>
            <person name="Zou Y."/>
            <person name="Xue W."/>
            <person name="Luo G."/>
        </authorList>
    </citation>
    <scope>NUCLEOTIDE SEQUENCE [LARGE SCALE GENOMIC DNA]</scope>
    <source>
        <strain evidence="9 11">TF05-11AC</strain>
    </source>
</reference>
<name>A0A174NGW2_9FIRM</name>
<feature type="transmembrane region" description="Helical" evidence="6">
    <location>
        <begin position="220"/>
        <end position="244"/>
    </location>
</feature>
<dbReference type="RefSeq" id="WP_055660848.1">
    <property type="nucleotide sequence ID" value="NZ_CABIXC010000035.1"/>
</dbReference>
<feature type="transmembrane region" description="Helical" evidence="6">
    <location>
        <begin position="9"/>
        <end position="28"/>
    </location>
</feature>
<keyword evidence="2" id="KW-0813">Transport</keyword>
<dbReference type="Proteomes" id="UP000261257">
    <property type="component" value="Unassembled WGS sequence"/>
</dbReference>
<reference evidence="8 10" key="1">
    <citation type="submission" date="2015-09" db="EMBL/GenBank/DDBJ databases">
        <authorList>
            <consortium name="Pathogen Informatics"/>
        </authorList>
    </citation>
    <scope>NUCLEOTIDE SEQUENCE [LARGE SCALE GENOMIC DNA]</scope>
    <source>
        <strain evidence="8 10">2789STDY5608850</strain>
    </source>
</reference>
<evidence type="ECO:0000259" key="7">
    <source>
        <dbReference type="Pfam" id="PF03600"/>
    </source>
</evidence>
<dbReference type="EMBL" id="QSSQ01000005">
    <property type="protein sequence ID" value="RGM06432.1"/>
    <property type="molecule type" value="Genomic_DNA"/>
</dbReference>